<evidence type="ECO:0000256" key="1">
    <source>
        <dbReference type="SAM" id="Phobius"/>
    </source>
</evidence>
<dbReference type="PROSITE" id="PS51273">
    <property type="entry name" value="GATASE_TYPE_1"/>
    <property type="match status" value="1"/>
</dbReference>
<organism evidence="2 3">
    <name type="scientific">Gracilimonas sediminicola</name>
    <dbReference type="NCBI Taxonomy" id="2952158"/>
    <lineage>
        <taxon>Bacteria</taxon>
        <taxon>Pseudomonadati</taxon>
        <taxon>Balneolota</taxon>
        <taxon>Balneolia</taxon>
        <taxon>Balneolales</taxon>
        <taxon>Balneolaceae</taxon>
        <taxon>Gracilimonas</taxon>
    </lineage>
</organism>
<gene>
    <name evidence="2" type="ORF">NM125_06045</name>
</gene>
<accession>A0A9X2L3C5</accession>
<dbReference type="InterPro" id="IPR011697">
    <property type="entry name" value="Peptidase_C26"/>
</dbReference>
<dbReference type="GO" id="GO:0033969">
    <property type="term" value="F:gamma-glutamyl-gamma-aminobutyrate hydrolase activity"/>
    <property type="evidence" value="ECO:0007669"/>
    <property type="project" value="TreeGrafter"/>
</dbReference>
<dbReference type="Gene3D" id="3.40.50.880">
    <property type="match status" value="1"/>
</dbReference>
<keyword evidence="1" id="KW-0812">Transmembrane</keyword>
<dbReference type="SUPFAM" id="SSF52317">
    <property type="entry name" value="Class I glutamine amidotransferase-like"/>
    <property type="match status" value="1"/>
</dbReference>
<dbReference type="RefSeq" id="WP_255133812.1">
    <property type="nucleotide sequence ID" value="NZ_JANDBC010000001.1"/>
</dbReference>
<dbReference type="AlphaFoldDB" id="A0A9X2L3C5"/>
<evidence type="ECO:0000313" key="3">
    <source>
        <dbReference type="Proteomes" id="UP001139125"/>
    </source>
</evidence>
<keyword evidence="1" id="KW-1133">Transmembrane helix</keyword>
<comment type="caution">
    <text evidence="2">The sequence shown here is derived from an EMBL/GenBank/DDBJ whole genome shotgun (WGS) entry which is preliminary data.</text>
</comment>
<evidence type="ECO:0000313" key="2">
    <source>
        <dbReference type="EMBL" id="MCP9291138.1"/>
    </source>
</evidence>
<dbReference type="EMBL" id="JANDBC010000001">
    <property type="protein sequence ID" value="MCP9291138.1"/>
    <property type="molecule type" value="Genomic_DNA"/>
</dbReference>
<name>A0A9X2L3C5_9BACT</name>
<proteinExistence type="predicted"/>
<dbReference type="GO" id="GO:0005829">
    <property type="term" value="C:cytosol"/>
    <property type="evidence" value="ECO:0007669"/>
    <property type="project" value="TreeGrafter"/>
</dbReference>
<dbReference type="Proteomes" id="UP001139125">
    <property type="component" value="Unassembled WGS sequence"/>
</dbReference>
<dbReference type="PANTHER" id="PTHR43235">
    <property type="entry name" value="GLUTAMINE AMIDOTRANSFERASE PB2B2.05-RELATED"/>
    <property type="match status" value="1"/>
</dbReference>
<dbReference type="PANTHER" id="PTHR43235:SF1">
    <property type="entry name" value="GLUTAMINE AMIDOTRANSFERASE PB2B2.05-RELATED"/>
    <property type="match status" value="1"/>
</dbReference>
<keyword evidence="3" id="KW-1185">Reference proteome</keyword>
<dbReference type="CDD" id="cd01745">
    <property type="entry name" value="GATase1_2"/>
    <property type="match status" value="1"/>
</dbReference>
<keyword evidence="2" id="KW-0315">Glutamine amidotransferase</keyword>
<sequence>MYDREPVIGITGPTEGGTGAWIFTALSVILQGGKPLRINPDTPRSIDQIDGLILGGGADVEPMKYGQQRIVKAKLARDKRTVFEWILSILFFPIYWLARYFQHTKRSPIDLERDALEFKLLEQAIERGLPVLGICRGMQLMNVHFKGTLHQDIRGFYAEKAQVSSIFPKKRITIKDHTKLCELLQTDICNVNALHNQAIDESGEGIEIACEELNTGITQAIEHTEYPFMIGVQWHPEYLIQIARQRNIFKQLVSAAREV</sequence>
<keyword evidence="1" id="KW-0472">Membrane</keyword>
<reference evidence="2" key="1">
    <citation type="submission" date="2022-06" db="EMBL/GenBank/DDBJ databases">
        <title>Gracilimonas sp. CAU 1638 isolated from sea sediment.</title>
        <authorList>
            <person name="Kim W."/>
        </authorList>
    </citation>
    <scope>NUCLEOTIDE SEQUENCE</scope>
    <source>
        <strain evidence="2">CAU 1638</strain>
    </source>
</reference>
<dbReference type="InterPro" id="IPR044668">
    <property type="entry name" value="PuuD-like"/>
</dbReference>
<dbReference type="Pfam" id="PF07722">
    <property type="entry name" value="Peptidase_C26"/>
    <property type="match status" value="2"/>
</dbReference>
<dbReference type="InterPro" id="IPR029062">
    <property type="entry name" value="Class_I_gatase-like"/>
</dbReference>
<protein>
    <submittedName>
        <fullName evidence="2">Type 1 glutamine amidotransferase</fullName>
    </submittedName>
</protein>
<dbReference type="GO" id="GO:0006598">
    <property type="term" value="P:polyamine catabolic process"/>
    <property type="evidence" value="ECO:0007669"/>
    <property type="project" value="TreeGrafter"/>
</dbReference>
<feature type="transmembrane region" description="Helical" evidence="1">
    <location>
        <begin position="82"/>
        <end position="101"/>
    </location>
</feature>